<evidence type="ECO:0000313" key="14">
    <source>
        <dbReference type="Proteomes" id="UP001069090"/>
    </source>
</evidence>
<evidence type="ECO:0000256" key="4">
    <source>
        <dbReference type="ARBA" id="ARBA00022692"/>
    </source>
</evidence>
<dbReference type="AlphaFoldDB" id="A0A9J6RNI8"/>
<feature type="domain" description="Peptidase M48" evidence="12">
    <location>
        <begin position="119"/>
        <end position="340"/>
    </location>
</feature>
<evidence type="ECO:0000256" key="1">
    <source>
        <dbReference type="ARBA" id="ARBA00001947"/>
    </source>
</evidence>
<feature type="transmembrane region" description="Helical" evidence="11">
    <location>
        <begin position="77"/>
        <end position="94"/>
    </location>
</feature>
<keyword evidence="3" id="KW-0645">Protease</keyword>
<keyword evidence="6" id="KW-0378">Hydrolase</keyword>
<keyword evidence="7" id="KW-0862">Zinc</keyword>
<feature type="transmembrane region" description="Helical" evidence="11">
    <location>
        <begin position="16"/>
        <end position="42"/>
    </location>
</feature>
<dbReference type="InterPro" id="IPR001915">
    <property type="entry name" value="Peptidase_M48"/>
</dbReference>
<evidence type="ECO:0000256" key="10">
    <source>
        <dbReference type="ARBA" id="ARBA00023136"/>
    </source>
</evidence>
<evidence type="ECO:0000256" key="9">
    <source>
        <dbReference type="ARBA" id="ARBA00023049"/>
    </source>
</evidence>
<keyword evidence="14" id="KW-1185">Reference proteome</keyword>
<keyword evidence="2" id="KW-1003">Cell membrane</keyword>
<evidence type="ECO:0000313" key="13">
    <source>
        <dbReference type="EMBL" id="MCZ0866060.1"/>
    </source>
</evidence>
<dbReference type="GO" id="GO:0004222">
    <property type="term" value="F:metalloendopeptidase activity"/>
    <property type="evidence" value="ECO:0007669"/>
    <property type="project" value="InterPro"/>
</dbReference>
<evidence type="ECO:0000256" key="8">
    <source>
        <dbReference type="ARBA" id="ARBA00022989"/>
    </source>
</evidence>
<evidence type="ECO:0000256" key="2">
    <source>
        <dbReference type="ARBA" id="ARBA00022475"/>
    </source>
</evidence>
<organism evidence="13 14">
    <name type="scientific">Dasania phycosphaerae</name>
    <dbReference type="NCBI Taxonomy" id="2950436"/>
    <lineage>
        <taxon>Bacteria</taxon>
        <taxon>Pseudomonadati</taxon>
        <taxon>Pseudomonadota</taxon>
        <taxon>Gammaproteobacteria</taxon>
        <taxon>Cellvibrionales</taxon>
        <taxon>Spongiibacteraceae</taxon>
        <taxon>Dasania</taxon>
    </lineage>
</organism>
<reference evidence="13 14" key="1">
    <citation type="submission" date="2022-12" db="EMBL/GenBank/DDBJ databases">
        <title>Dasania phycosphaerae sp. nov., isolated from particulate material of the south coast of Korea.</title>
        <authorList>
            <person name="Jiang Y."/>
        </authorList>
    </citation>
    <scope>NUCLEOTIDE SEQUENCE [LARGE SCALE GENOMIC DNA]</scope>
    <source>
        <strain evidence="13 14">GY-19</strain>
    </source>
</reference>
<dbReference type="EMBL" id="JAPTGG010000010">
    <property type="protein sequence ID" value="MCZ0866060.1"/>
    <property type="molecule type" value="Genomic_DNA"/>
</dbReference>
<dbReference type="Gene3D" id="3.30.2010.10">
    <property type="entry name" value="Metalloproteases ('zincins'), catalytic domain"/>
    <property type="match status" value="1"/>
</dbReference>
<keyword evidence="10 11" id="KW-0472">Membrane</keyword>
<dbReference type="Proteomes" id="UP001069090">
    <property type="component" value="Unassembled WGS sequence"/>
</dbReference>
<gene>
    <name evidence="13" type="ORF">O0V09_12680</name>
</gene>
<dbReference type="PANTHER" id="PTHR43221">
    <property type="entry name" value="PROTEASE HTPX"/>
    <property type="match status" value="1"/>
</dbReference>
<keyword evidence="9" id="KW-0482">Metalloprotease</keyword>
<evidence type="ECO:0000256" key="3">
    <source>
        <dbReference type="ARBA" id="ARBA00022670"/>
    </source>
</evidence>
<keyword evidence="8 11" id="KW-1133">Transmembrane helix</keyword>
<dbReference type="PANTHER" id="PTHR43221:SF2">
    <property type="entry name" value="PROTEASE HTPX HOMOLOG"/>
    <property type="match status" value="1"/>
</dbReference>
<sequence length="649" mass="71150">MNFFAEQDQARRHSKYLILLFVLAVFCLIAITNLVVVISYWIMDGQVQGYAQAAELLQHAGKPGLAHYFSWQSFGKISLMVTGTITLVIGYKWLQLSAGGKRVAESLGGQRIHPNTNNANEKRVLNVVEEMALASGMPVPAVYLLRAEKGINAFAAGNSPADAVIGVTQGAIEQFDREQLQGVVAHEFSHILNGDMRLNLRMIALLAGIVFIGNIGELIMRAGGRHGGYHATKRSGDARVFMLGLAFVIIGWLGTFFGGLIKAAISRQREFLADASAVQFTRNPQGIANALKIIGGYQAGSRVFNVNTGEASHMFIAEALGSWASFDTHPEIEKRIRRIEPGWDGKMISRKMRIEPQAQTGQALHGEETRKGQAAMAAAAGAAFVAAQQSQSFGSAVAAAENDIAAIPYGLKKLAHEPLGASALVYSLLLDADKQTAEQQFAYIELCKVKGLALLCLQIKEDVAALQYSLRLPLIELCLPALKMMSAEQYKQFKNTLLLVMRADKKFEIFEWCLFQLVRHYLAPEFEKVRSSKPQYKQAKQVAEAYGIVLSALAHYGHQDEQDQQRAFNKGANTAGLYTLSFVPEQAYTMDDFVKAVNQLANCYPLLKPKLLKGFAECIKHDAVINPVEQEMLAAIAAVMDCPQPKLSL</sequence>
<keyword evidence="5" id="KW-0479">Metal-binding</keyword>
<feature type="transmembrane region" description="Helical" evidence="11">
    <location>
        <begin position="198"/>
        <end position="220"/>
    </location>
</feature>
<protein>
    <submittedName>
        <fullName evidence="13">M48 family metallopeptidase</fullName>
    </submittedName>
</protein>
<evidence type="ECO:0000256" key="5">
    <source>
        <dbReference type="ARBA" id="ARBA00022723"/>
    </source>
</evidence>
<dbReference type="GO" id="GO:0046872">
    <property type="term" value="F:metal ion binding"/>
    <property type="evidence" value="ECO:0007669"/>
    <property type="project" value="UniProtKB-KW"/>
</dbReference>
<name>A0A9J6RNI8_9GAMM</name>
<evidence type="ECO:0000259" key="12">
    <source>
        <dbReference type="Pfam" id="PF01435"/>
    </source>
</evidence>
<proteinExistence type="predicted"/>
<evidence type="ECO:0000256" key="6">
    <source>
        <dbReference type="ARBA" id="ARBA00022801"/>
    </source>
</evidence>
<dbReference type="GO" id="GO:0006508">
    <property type="term" value="P:proteolysis"/>
    <property type="evidence" value="ECO:0007669"/>
    <property type="project" value="UniProtKB-KW"/>
</dbReference>
<dbReference type="CDD" id="cd07340">
    <property type="entry name" value="M48B_Htpx_like"/>
    <property type="match status" value="1"/>
</dbReference>
<keyword evidence="4 11" id="KW-0812">Transmembrane</keyword>
<comment type="caution">
    <text evidence="13">The sequence shown here is derived from an EMBL/GenBank/DDBJ whole genome shotgun (WGS) entry which is preliminary data.</text>
</comment>
<feature type="transmembrane region" description="Helical" evidence="11">
    <location>
        <begin position="240"/>
        <end position="261"/>
    </location>
</feature>
<dbReference type="RefSeq" id="WP_258332215.1">
    <property type="nucleotide sequence ID" value="NZ_JAPTGG010000010.1"/>
</dbReference>
<comment type="cofactor">
    <cofactor evidence="1">
        <name>Zn(2+)</name>
        <dbReference type="ChEBI" id="CHEBI:29105"/>
    </cofactor>
</comment>
<dbReference type="Pfam" id="PF01435">
    <property type="entry name" value="Peptidase_M48"/>
    <property type="match status" value="1"/>
</dbReference>
<evidence type="ECO:0000256" key="7">
    <source>
        <dbReference type="ARBA" id="ARBA00022833"/>
    </source>
</evidence>
<dbReference type="InterPro" id="IPR050083">
    <property type="entry name" value="HtpX_protease"/>
</dbReference>
<evidence type="ECO:0000256" key="11">
    <source>
        <dbReference type="SAM" id="Phobius"/>
    </source>
</evidence>
<accession>A0A9J6RNI8</accession>